<sequence>MMSTGETHDDQPRSMRHVGVREHRRTMLYKPHIAPLTEYAAKLRKRGSVEVPEFDPFDGGVHAQVLFLFEKPGPMTAGNGGSGFISRNNDDPSAEATFRFMQNAEIPRQLTVTWNVIPWWNGTRKVTGQELREGVECVRELILLLPILRSVVLVGKNAARANAYLNETGLTLFTSAHPSPLVRAKYPEKWNAIPSQWAKVQTVLTKSGAPHLDSE</sequence>
<evidence type="ECO:0000313" key="2">
    <source>
        <dbReference type="Proteomes" id="UP000569005"/>
    </source>
</evidence>
<name>A0ACC5NXK2_9BACT</name>
<accession>A0ACC5NXK2</accession>
<reference evidence="1" key="1">
    <citation type="submission" date="2020-08" db="EMBL/GenBank/DDBJ databases">
        <title>Genomic Encyclopedia of Type Strains, Phase IV (KMG-V): Genome sequencing to study the core and pangenomes of soil and plant-associated prokaryotes.</title>
        <authorList>
            <person name="Whitman W."/>
        </authorList>
    </citation>
    <scope>NUCLEOTIDE SEQUENCE</scope>
    <source>
        <strain evidence="1">M8UP15</strain>
    </source>
</reference>
<keyword evidence="2" id="KW-1185">Reference proteome</keyword>
<proteinExistence type="predicted"/>
<dbReference type="EMBL" id="JACHEA010000001">
    <property type="protein sequence ID" value="MBB5339312.1"/>
    <property type="molecule type" value="Genomic_DNA"/>
</dbReference>
<dbReference type="Proteomes" id="UP000569005">
    <property type="component" value="Unassembled WGS sequence"/>
</dbReference>
<organism evidence="1 2">
    <name type="scientific">Tunturiibacter gelidiferens</name>
    <dbReference type="NCBI Taxonomy" id="3069689"/>
    <lineage>
        <taxon>Bacteria</taxon>
        <taxon>Pseudomonadati</taxon>
        <taxon>Acidobacteriota</taxon>
        <taxon>Terriglobia</taxon>
        <taxon>Terriglobales</taxon>
        <taxon>Acidobacteriaceae</taxon>
        <taxon>Tunturiibacter</taxon>
    </lineage>
</organism>
<comment type="caution">
    <text evidence="1">The sequence shown here is derived from an EMBL/GenBank/DDBJ whole genome shotgun (WGS) entry which is preliminary data.</text>
</comment>
<evidence type="ECO:0000313" key="1">
    <source>
        <dbReference type="EMBL" id="MBB5339312.1"/>
    </source>
</evidence>
<protein>
    <submittedName>
        <fullName evidence="1">Uracil-DNA glycosylase</fullName>
    </submittedName>
</protein>
<gene>
    <name evidence="1" type="ORF">HDF13_001645</name>
</gene>